<dbReference type="InterPro" id="IPR027094">
    <property type="entry name" value="Mitofusin_fam"/>
</dbReference>
<evidence type="ECO:0000256" key="4">
    <source>
        <dbReference type="ARBA" id="ARBA00023134"/>
    </source>
</evidence>
<accession>R9BY71</accession>
<dbReference type="InterPro" id="IPR045063">
    <property type="entry name" value="Dynamin_N"/>
</dbReference>
<gene>
    <name evidence="9" type="ORF">A500_19654</name>
</gene>
<evidence type="ECO:0000256" key="3">
    <source>
        <dbReference type="ARBA" id="ARBA00022801"/>
    </source>
</evidence>
<keyword evidence="7" id="KW-0812">Transmembrane</keyword>
<sequence length="769" mass="88880">MLKIFRKKTISEELNLEGKLADIKNILYANTNASVSQMRSFIEALCRAILIYEGIEYNDQVKLVDLIKEIEDRKIFSGENIKFFTICRQIGNSTTHNYIYPTKEEAAIYYSQLEKLYEEFQIKYEDEYRNYRKELLKQYDKQLEEEANANEKQYLLLNGEEVFVPKESISENNLISYEVIKKRLNSQLDYLFKAFSDLNLENKNIELAKEKLNNNTFNIVVLGEVNRGKSTLINALLGKNILPSNILPTTSVITKVVYGEKEKALIEFNNGTKKTIQLDKLKDYVTTVQKENNVNIKSTTVYYPNILCKNNCVLVDTPGVNDIDSSNTEITYNYIPYADAIIFLIDPDQVFTSSEKFFLKSRVLTHNLNKMFFVLNKADNINESGIKGLSKYIESTLKELELPCKFYIVSSKDALIGKMKGQTNKYFEDFILLEKDIEKFLFLEKGNQVIKNTLGRILSIADEGINKIYQLNSFSDMKAKELNKIEKELLDRNNEILKGEKDIFKYIDEDYNKLQNKIVDIIYVEINKSLDNLIEKLNREELMSDDRLSELEGFINKSINNWINVRINPILVTELNKINNELITMINEKVKMPISVEASNYDSHKSLVVLTSNDIETCYTPSLKSNDDLTFIGVGALITTLLSGSLLGGVIIGALSLLFLSSTESNNSTKENNIQEVIKNITLKRETIIENIKNEIVNRINNDYRNNKEYVRREISNSINNNVKLIKETNKNLEENRIEKDNLKNELNNILKNLIIIYKQNKKYIREGQ</sequence>
<feature type="transmembrane region" description="Helical" evidence="7">
    <location>
        <begin position="631"/>
        <end position="660"/>
    </location>
</feature>
<evidence type="ECO:0000313" key="10">
    <source>
        <dbReference type="Proteomes" id="UP000013988"/>
    </source>
</evidence>
<keyword evidence="7" id="KW-1133">Transmembrane helix</keyword>
<reference evidence="9 10" key="1">
    <citation type="submission" date="2013-03" db="EMBL/GenBank/DDBJ databases">
        <title>Whole genome shotgun sequencing of Clostridium sartagoforme AAU1.</title>
        <authorList>
            <person name="Joshi C.G."/>
            <person name="Duggirala S.M."/>
            <person name="Nathani N.M."/>
            <person name="Bhatt V.D."/>
            <person name="Patel A.K."/>
            <person name="Pandya P.R."/>
            <person name="KaPatel J.A."/>
        </authorList>
    </citation>
    <scope>NUCLEOTIDE SEQUENCE [LARGE SCALE GENOMIC DNA]</scope>
    <source>
        <strain evidence="9 10">AAU1</strain>
    </source>
</reference>
<dbReference type="AlphaFoldDB" id="R9BY71"/>
<dbReference type="PANTHER" id="PTHR10465">
    <property type="entry name" value="TRANSMEMBRANE GTPASE FZO1"/>
    <property type="match status" value="1"/>
</dbReference>
<evidence type="ECO:0000259" key="8">
    <source>
        <dbReference type="Pfam" id="PF00350"/>
    </source>
</evidence>
<keyword evidence="10" id="KW-1185">Reference proteome</keyword>
<comment type="subcellular location">
    <subcellularLocation>
        <location evidence="1">Membrane</location>
    </subcellularLocation>
</comment>
<proteinExistence type="predicted"/>
<dbReference type="Gene3D" id="3.40.50.300">
    <property type="entry name" value="P-loop containing nucleotide triphosphate hydrolases"/>
    <property type="match status" value="1"/>
</dbReference>
<keyword evidence="3" id="KW-0378">Hydrolase</keyword>
<feature type="domain" description="Dynamin N-terminal" evidence="8">
    <location>
        <begin position="219"/>
        <end position="378"/>
    </location>
</feature>
<name>R9BY71_9CLOT</name>
<evidence type="ECO:0000313" key="9">
    <source>
        <dbReference type="EMBL" id="EOR19896.1"/>
    </source>
</evidence>
<evidence type="ECO:0000256" key="7">
    <source>
        <dbReference type="SAM" id="Phobius"/>
    </source>
</evidence>
<dbReference type="InterPro" id="IPR027417">
    <property type="entry name" value="P-loop_NTPase"/>
</dbReference>
<dbReference type="RefSeq" id="WP_016209134.1">
    <property type="nucleotide sequence ID" value="NZ_ASRV01000241.1"/>
</dbReference>
<dbReference type="Pfam" id="PF00350">
    <property type="entry name" value="Dynamin_N"/>
    <property type="match status" value="1"/>
</dbReference>
<dbReference type="PANTHER" id="PTHR10465:SF0">
    <property type="entry name" value="SARCALUMENIN"/>
    <property type="match status" value="1"/>
</dbReference>
<dbReference type="Proteomes" id="UP000013988">
    <property type="component" value="Unassembled WGS sequence"/>
</dbReference>
<dbReference type="GO" id="GO:0003924">
    <property type="term" value="F:GTPase activity"/>
    <property type="evidence" value="ECO:0007669"/>
    <property type="project" value="InterPro"/>
</dbReference>
<keyword evidence="6" id="KW-0175">Coiled coil</keyword>
<dbReference type="GO" id="GO:0008053">
    <property type="term" value="P:mitochondrial fusion"/>
    <property type="evidence" value="ECO:0007669"/>
    <property type="project" value="TreeGrafter"/>
</dbReference>
<keyword evidence="5 7" id="KW-0472">Membrane</keyword>
<evidence type="ECO:0000256" key="5">
    <source>
        <dbReference type="ARBA" id="ARBA00023136"/>
    </source>
</evidence>
<feature type="coiled-coil region" evidence="6">
    <location>
        <begin position="716"/>
        <end position="753"/>
    </location>
</feature>
<dbReference type="SUPFAM" id="SSF52540">
    <property type="entry name" value="P-loop containing nucleoside triphosphate hydrolases"/>
    <property type="match status" value="1"/>
</dbReference>
<keyword evidence="4" id="KW-0342">GTP-binding</keyword>
<feature type="coiled-coil region" evidence="6">
    <location>
        <begin position="110"/>
        <end position="152"/>
    </location>
</feature>
<protein>
    <recommendedName>
        <fullName evidence="8">Dynamin N-terminal domain-containing protein</fullName>
    </recommendedName>
</protein>
<dbReference type="EMBL" id="ASRV01000241">
    <property type="protein sequence ID" value="EOR19896.1"/>
    <property type="molecule type" value="Genomic_DNA"/>
</dbReference>
<dbReference type="GO" id="GO:0016020">
    <property type="term" value="C:membrane"/>
    <property type="evidence" value="ECO:0007669"/>
    <property type="project" value="UniProtKB-SubCell"/>
</dbReference>
<organism evidence="9 10">
    <name type="scientific">Clostridium sartagoforme AAU1</name>
    <dbReference type="NCBI Taxonomy" id="1202534"/>
    <lineage>
        <taxon>Bacteria</taxon>
        <taxon>Bacillati</taxon>
        <taxon>Bacillota</taxon>
        <taxon>Clostridia</taxon>
        <taxon>Eubacteriales</taxon>
        <taxon>Clostridiaceae</taxon>
        <taxon>Clostridium</taxon>
    </lineage>
</organism>
<evidence type="ECO:0000256" key="2">
    <source>
        <dbReference type="ARBA" id="ARBA00022741"/>
    </source>
</evidence>
<evidence type="ECO:0000256" key="1">
    <source>
        <dbReference type="ARBA" id="ARBA00004370"/>
    </source>
</evidence>
<comment type="caution">
    <text evidence="9">The sequence shown here is derived from an EMBL/GenBank/DDBJ whole genome shotgun (WGS) entry which is preliminary data.</text>
</comment>
<dbReference type="GO" id="GO:0005525">
    <property type="term" value="F:GTP binding"/>
    <property type="evidence" value="ECO:0007669"/>
    <property type="project" value="UniProtKB-KW"/>
</dbReference>
<dbReference type="CDD" id="cd09912">
    <property type="entry name" value="DLP_2"/>
    <property type="match status" value="1"/>
</dbReference>
<keyword evidence="2" id="KW-0547">Nucleotide-binding</keyword>
<evidence type="ECO:0000256" key="6">
    <source>
        <dbReference type="SAM" id="Coils"/>
    </source>
</evidence>
<dbReference type="PATRIC" id="fig|1202534.3.peg.3920"/>